<evidence type="ECO:0000313" key="6">
    <source>
        <dbReference type="EMBL" id="PHK95521.1"/>
    </source>
</evidence>
<dbReference type="InterPro" id="IPR036388">
    <property type="entry name" value="WH-like_DNA-bd_sf"/>
</dbReference>
<evidence type="ECO:0000259" key="5">
    <source>
        <dbReference type="PROSITE" id="PS50931"/>
    </source>
</evidence>
<dbReference type="Pfam" id="PF03466">
    <property type="entry name" value="LysR_substrate"/>
    <property type="match status" value="1"/>
</dbReference>
<dbReference type="SUPFAM" id="SSF46785">
    <property type="entry name" value="Winged helix' DNA-binding domain"/>
    <property type="match status" value="1"/>
</dbReference>
<dbReference type="RefSeq" id="WP_099095116.1">
    <property type="nucleotide sequence ID" value="NZ_PDNU01000010.1"/>
</dbReference>
<comment type="similarity">
    <text evidence="1">Belongs to the LysR transcriptional regulatory family.</text>
</comment>
<dbReference type="InterPro" id="IPR005119">
    <property type="entry name" value="LysR_subst-bd"/>
</dbReference>
<evidence type="ECO:0000256" key="1">
    <source>
        <dbReference type="ARBA" id="ARBA00009437"/>
    </source>
</evidence>
<gene>
    <name evidence="6" type="ORF">CR162_08555</name>
</gene>
<dbReference type="PROSITE" id="PS50931">
    <property type="entry name" value="HTH_LYSR"/>
    <property type="match status" value="1"/>
</dbReference>
<accession>A0A2C6ZAJ0</accession>
<dbReference type="AlphaFoldDB" id="A0A2C6ZAJ0"/>
<evidence type="ECO:0000256" key="2">
    <source>
        <dbReference type="ARBA" id="ARBA00023015"/>
    </source>
</evidence>
<evidence type="ECO:0000313" key="7">
    <source>
        <dbReference type="Proteomes" id="UP000223527"/>
    </source>
</evidence>
<keyword evidence="4" id="KW-0804">Transcription</keyword>
<protein>
    <recommendedName>
        <fullName evidence="5">HTH lysR-type domain-containing protein</fullName>
    </recommendedName>
</protein>
<dbReference type="InterPro" id="IPR000847">
    <property type="entry name" value="LysR_HTH_N"/>
</dbReference>
<keyword evidence="2" id="KW-0805">Transcription regulation</keyword>
<name>A0A2C6ZAJ0_9PROT</name>
<dbReference type="PRINTS" id="PR00039">
    <property type="entry name" value="HTHLYSR"/>
</dbReference>
<dbReference type="EMBL" id="PDNU01000010">
    <property type="protein sequence ID" value="PHK95521.1"/>
    <property type="molecule type" value="Genomic_DNA"/>
</dbReference>
<organism evidence="6 7">
    <name type="scientific">Teichococcus rhizosphaerae</name>
    <dbReference type="NCBI Taxonomy" id="1335062"/>
    <lineage>
        <taxon>Bacteria</taxon>
        <taxon>Pseudomonadati</taxon>
        <taxon>Pseudomonadota</taxon>
        <taxon>Alphaproteobacteria</taxon>
        <taxon>Acetobacterales</taxon>
        <taxon>Roseomonadaceae</taxon>
        <taxon>Roseomonas</taxon>
    </lineage>
</organism>
<dbReference type="GO" id="GO:0032993">
    <property type="term" value="C:protein-DNA complex"/>
    <property type="evidence" value="ECO:0007669"/>
    <property type="project" value="TreeGrafter"/>
</dbReference>
<evidence type="ECO:0000256" key="3">
    <source>
        <dbReference type="ARBA" id="ARBA00023125"/>
    </source>
</evidence>
<dbReference type="Proteomes" id="UP000223527">
    <property type="component" value="Unassembled WGS sequence"/>
</dbReference>
<dbReference type="PANTHER" id="PTHR30346">
    <property type="entry name" value="TRANSCRIPTIONAL DUAL REGULATOR HCAR-RELATED"/>
    <property type="match status" value="1"/>
</dbReference>
<dbReference type="FunFam" id="1.10.10.10:FF:000001">
    <property type="entry name" value="LysR family transcriptional regulator"/>
    <property type="match status" value="1"/>
</dbReference>
<feature type="domain" description="HTH lysR-type" evidence="5">
    <location>
        <begin position="3"/>
        <end position="60"/>
    </location>
</feature>
<dbReference type="PANTHER" id="PTHR30346:SF28">
    <property type="entry name" value="HTH-TYPE TRANSCRIPTIONAL REGULATOR CYNR"/>
    <property type="match status" value="1"/>
</dbReference>
<evidence type="ECO:0000256" key="4">
    <source>
        <dbReference type="ARBA" id="ARBA00023163"/>
    </source>
</evidence>
<dbReference type="OrthoDB" id="9815174at2"/>
<dbReference type="GO" id="GO:0003700">
    <property type="term" value="F:DNA-binding transcription factor activity"/>
    <property type="evidence" value="ECO:0007669"/>
    <property type="project" value="InterPro"/>
</dbReference>
<keyword evidence="7" id="KW-1185">Reference proteome</keyword>
<dbReference type="Pfam" id="PF00126">
    <property type="entry name" value="HTH_1"/>
    <property type="match status" value="1"/>
</dbReference>
<dbReference type="SUPFAM" id="SSF53850">
    <property type="entry name" value="Periplasmic binding protein-like II"/>
    <property type="match status" value="1"/>
</dbReference>
<keyword evidence="3" id="KW-0238">DNA-binding</keyword>
<dbReference type="GO" id="GO:0003677">
    <property type="term" value="F:DNA binding"/>
    <property type="evidence" value="ECO:0007669"/>
    <property type="project" value="UniProtKB-KW"/>
</dbReference>
<reference evidence="6 7" key="1">
    <citation type="submission" date="2017-10" db="EMBL/GenBank/DDBJ databases">
        <authorList>
            <person name="Banno H."/>
            <person name="Chua N.-H."/>
        </authorList>
    </citation>
    <scope>NUCLEOTIDE SEQUENCE [LARGE SCALE GENOMIC DNA]</scope>
    <source>
        <strain evidence="6 7">YW11</strain>
    </source>
</reference>
<dbReference type="Gene3D" id="3.40.190.10">
    <property type="entry name" value="Periplasmic binding protein-like II"/>
    <property type="match status" value="2"/>
</dbReference>
<dbReference type="InterPro" id="IPR036390">
    <property type="entry name" value="WH_DNA-bd_sf"/>
</dbReference>
<sequence>MALDIRLVLHFAMVAEELSFVRAAARLGVAQPWLSTRIRQLEAQLGVPLFIRNTRRVELTEAGRLLLARTAPLLAAVRGIEEEAATLRGGASRVRVGTPPYGLYVPRQNQLIEAFRARWPGVTVELDVGWTPVLVDRLRQGVLDLALVVGLTPPGALEAVTVCETGQNLLLDAGDALAAEPVIQPRALRGRKVAVFTRGLNPELFRQLFEPLAGLGARLVQLPDILDFRHMRQSLEPEVIIAQFGWTSAEAARRTGRAIRPLALPEGSIRLYLVRRRELPRLPARQFWEVAREGAAAGRGGQAGHQGGGHQEGA</sequence>
<proteinExistence type="inferred from homology"/>
<dbReference type="Gene3D" id="1.10.10.10">
    <property type="entry name" value="Winged helix-like DNA-binding domain superfamily/Winged helix DNA-binding domain"/>
    <property type="match status" value="1"/>
</dbReference>
<comment type="caution">
    <text evidence="6">The sequence shown here is derived from an EMBL/GenBank/DDBJ whole genome shotgun (WGS) entry which is preliminary data.</text>
</comment>